<dbReference type="EMBL" id="JABAFA010000001">
    <property type="protein sequence ID" value="NMD98074.1"/>
    <property type="molecule type" value="Genomic_DNA"/>
</dbReference>
<dbReference type="InterPro" id="IPR015422">
    <property type="entry name" value="PyrdxlP-dep_Trfase_small"/>
</dbReference>
<dbReference type="InterPro" id="IPR015424">
    <property type="entry name" value="PyrdxlP-dep_Trfase"/>
</dbReference>
<dbReference type="GO" id="GO:0000105">
    <property type="term" value="P:L-histidine biosynthetic process"/>
    <property type="evidence" value="ECO:0007669"/>
    <property type="project" value="UniProtKB-UniRule"/>
</dbReference>
<keyword evidence="6 9" id="KW-0808">Transferase</keyword>
<proteinExistence type="inferred from homology"/>
<evidence type="ECO:0000313" key="11">
    <source>
        <dbReference type="EMBL" id="NMD98074.1"/>
    </source>
</evidence>
<evidence type="ECO:0000256" key="7">
    <source>
        <dbReference type="ARBA" id="ARBA00022898"/>
    </source>
</evidence>
<dbReference type="InterPro" id="IPR005861">
    <property type="entry name" value="HisP_aminotrans"/>
</dbReference>
<dbReference type="AlphaFoldDB" id="A0A848B7P4"/>
<keyword evidence="5 9" id="KW-0028">Amino-acid biosynthesis</keyword>
<dbReference type="GO" id="GO:0004400">
    <property type="term" value="F:histidinol-phosphate transaminase activity"/>
    <property type="evidence" value="ECO:0007669"/>
    <property type="project" value="UniProtKB-UniRule"/>
</dbReference>
<dbReference type="UniPathway" id="UPA00031">
    <property type="reaction ID" value="UER00012"/>
</dbReference>
<sequence length="357" mass="39750">MLKYRQGLADRPSYDMDTNEYRITLNANESTMNLPPIVEDRLMGRFASVAFNRYPGAEDYLSLTRQIAANFKVQPENILLGNGSSEIIEKLFYCFGGSKDAAIVYPQPSFSMYGIYAAAAEAKGVPVDLEPDYTLDLEKFVSAVIKNKARLCVICNPNNPTGTGFSVSDIQYIADNIPTSCAFLVDEAYVEFYGQSAVSLLKDYPNMIIARTFSKAYGLASARVGYSIASAAMTDMIGRSFMPYHMNTLSLVTADIVYQMRHEYVPRIQMVIAERKRLAEAVKQVPGFTVYPSETNFLLIHHEAAPALNEAFERQGIGVRSFGAAPRLTNCLRISMGTREENDTWLSVLRAFAEERA</sequence>
<dbReference type="HAMAP" id="MF_01023">
    <property type="entry name" value="HisC_aminotrans_2"/>
    <property type="match status" value="1"/>
</dbReference>
<comment type="caution">
    <text evidence="11">The sequence shown here is derived from an EMBL/GenBank/DDBJ whole genome shotgun (WGS) entry which is preliminary data.</text>
</comment>
<comment type="cofactor">
    <cofactor evidence="1 9">
        <name>pyridoxal 5'-phosphate</name>
        <dbReference type="ChEBI" id="CHEBI:597326"/>
    </cofactor>
</comment>
<comment type="catalytic activity">
    <reaction evidence="9">
        <text>L-histidinol phosphate + 2-oxoglutarate = 3-(imidazol-4-yl)-2-oxopropyl phosphate + L-glutamate</text>
        <dbReference type="Rhea" id="RHEA:23744"/>
        <dbReference type="ChEBI" id="CHEBI:16810"/>
        <dbReference type="ChEBI" id="CHEBI:29985"/>
        <dbReference type="ChEBI" id="CHEBI:57766"/>
        <dbReference type="ChEBI" id="CHEBI:57980"/>
        <dbReference type="EC" id="2.6.1.9"/>
    </reaction>
</comment>
<comment type="subunit">
    <text evidence="3 9">Homodimer.</text>
</comment>
<gene>
    <name evidence="9 11" type="primary">hisC</name>
    <name evidence="11" type="ORF">HF878_01050</name>
</gene>
<evidence type="ECO:0000313" key="12">
    <source>
        <dbReference type="Proteomes" id="UP000543804"/>
    </source>
</evidence>
<dbReference type="InterPro" id="IPR001917">
    <property type="entry name" value="Aminotrans_II_pyridoxalP_BS"/>
</dbReference>
<dbReference type="SUPFAM" id="SSF53383">
    <property type="entry name" value="PLP-dependent transferases"/>
    <property type="match status" value="1"/>
</dbReference>
<dbReference type="Gene3D" id="3.40.640.10">
    <property type="entry name" value="Type I PLP-dependent aspartate aminotransferase-like (Major domain)"/>
    <property type="match status" value="1"/>
</dbReference>
<keyword evidence="4 9" id="KW-0032">Aminotransferase</keyword>
<dbReference type="NCBIfam" id="TIGR01141">
    <property type="entry name" value="hisC"/>
    <property type="match status" value="1"/>
</dbReference>
<dbReference type="PROSITE" id="PS00599">
    <property type="entry name" value="AA_TRANSFER_CLASS_2"/>
    <property type="match status" value="1"/>
</dbReference>
<dbReference type="Proteomes" id="UP000543804">
    <property type="component" value="Unassembled WGS sequence"/>
</dbReference>
<dbReference type="InterPro" id="IPR004839">
    <property type="entry name" value="Aminotransferase_I/II_large"/>
</dbReference>
<reference evidence="11 12" key="1">
    <citation type="submission" date="2020-04" db="EMBL/GenBank/DDBJ databases">
        <authorList>
            <person name="Hitch T.C.A."/>
            <person name="Wylensek D."/>
            <person name="Clavel T."/>
        </authorList>
    </citation>
    <scope>NUCLEOTIDE SEQUENCE [LARGE SCALE GENOMIC DNA]</scope>
    <source>
        <strain evidence="11 12">PG-130-P53-12</strain>
    </source>
</reference>
<accession>A0A848B7P4</accession>
<dbReference type="Pfam" id="PF00155">
    <property type="entry name" value="Aminotran_1_2"/>
    <property type="match status" value="1"/>
</dbReference>
<dbReference type="RefSeq" id="WP_031584683.1">
    <property type="nucleotide sequence ID" value="NZ_DBGAXS010000070.1"/>
</dbReference>
<evidence type="ECO:0000256" key="2">
    <source>
        <dbReference type="ARBA" id="ARBA00007970"/>
    </source>
</evidence>
<evidence type="ECO:0000256" key="5">
    <source>
        <dbReference type="ARBA" id="ARBA00022605"/>
    </source>
</evidence>
<protein>
    <recommendedName>
        <fullName evidence="9">Histidinol-phosphate aminotransferase</fullName>
        <ecNumber evidence="9">2.6.1.9</ecNumber>
    </recommendedName>
    <alternativeName>
        <fullName evidence="9">Imidazole acetol-phosphate transaminase</fullName>
    </alternativeName>
</protein>
<evidence type="ECO:0000256" key="4">
    <source>
        <dbReference type="ARBA" id="ARBA00022576"/>
    </source>
</evidence>
<keyword evidence="12" id="KW-1185">Reference proteome</keyword>
<evidence type="ECO:0000256" key="8">
    <source>
        <dbReference type="ARBA" id="ARBA00023102"/>
    </source>
</evidence>
<dbReference type="CDD" id="cd00609">
    <property type="entry name" value="AAT_like"/>
    <property type="match status" value="1"/>
</dbReference>
<comment type="pathway">
    <text evidence="9">Amino-acid biosynthesis; L-histidine biosynthesis; L-histidine from 5-phospho-alpha-D-ribose 1-diphosphate: step 7/9.</text>
</comment>
<keyword evidence="8 9" id="KW-0368">Histidine biosynthesis</keyword>
<evidence type="ECO:0000256" key="9">
    <source>
        <dbReference type="HAMAP-Rule" id="MF_01023"/>
    </source>
</evidence>
<feature type="domain" description="Aminotransferase class I/classII large" evidence="10">
    <location>
        <begin position="24"/>
        <end position="347"/>
    </location>
</feature>
<dbReference type="PANTHER" id="PTHR42885:SF2">
    <property type="entry name" value="HISTIDINOL-PHOSPHATE AMINOTRANSFERASE"/>
    <property type="match status" value="1"/>
</dbReference>
<evidence type="ECO:0000259" key="10">
    <source>
        <dbReference type="Pfam" id="PF00155"/>
    </source>
</evidence>
<comment type="similarity">
    <text evidence="2 9">Belongs to the class-II pyridoxal-phosphate-dependent aminotransferase family. Histidinol-phosphate aminotransferase subfamily.</text>
</comment>
<dbReference type="EC" id="2.6.1.9" evidence="9"/>
<evidence type="ECO:0000256" key="1">
    <source>
        <dbReference type="ARBA" id="ARBA00001933"/>
    </source>
</evidence>
<dbReference type="InterPro" id="IPR015421">
    <property type="entry name" value="PyrdxlP-dep_Trfase_major"/>
</dbReference>
<keyword evidence="7 9" id="KW-0663">Pyridoxal phosphate</keyword>
<feature type="modified residue" description="N6-(pyridoxal phosphate)lysine" evidence="9">
    <location>
        <position position="215"/>
    </location>
</feature>
<dbReference type="Gene3D" id="3.90.1150.10">
    <property type="entry name" value="Aspartate Aminotransferase, domain 1"/>
    <property type="match status" value="1"/>
</dbReference>
<evidence type="ECO:0000256" key="3">
    <source>
        <dbReference type="ARBA" id="ARBA00011738"/>
    </source>
</evidence>
<dbReference type="PANTHER" id="PTHR42885">
    <property type="entry name" value="HISTIDINOL-PHOSPHATE AMINOTRANSFERASE-RELATED"/>
    <property type="match status" value="1"/>
</dbReference>
<evidence type="ECO:0000256" key="6">
    <source>
        <dbReference type="ARBA" id="ARBA00022679"/>
    </source>
</evidence>
<name>A0A848B7P4_9FIRM</name>
<dbReference type="GO" id="GO:0030170">
    <property type="term" value="F:pyridoxal phosphate binding"/>
    <property type="evidence" value="ECO:0007669"/>
    <property type="project" value="InterPro"/>
</dbReference>
<organism evidence="11 12">
    <name type="scientific">Selenomonas bovis</name>
    <dbReference type="NCBI Taxonomy" id="416586"/>
    <lineage>
        <taxon>Bacteria</taxon>
        <taxon>Bacillati</taxon>
        <taxon>Bacillota</taxon>
        <taxon>Negativicutes</taxon>
        <taxon>Selenomonadales</taxon>
        <taxon>Selenomonadaceae</taxon>
        <taxon>Selenomonas</taxon>
    </lineage>
</organism>